<proteinExistence type="predicted"/>
<keyword evidence="2" id="KW-1185">Reference proteome</keyword>
<accession>A0AAV8VTC3</accession>
<gene>
    <name evidence="1" type="ORF">NQ315_012658</name>
</gene>
<dbReference type="Proteomes" id="UP001159042">
    <property type="component" value="Unassembled WGS sequence"/>
</dbReference>
<dbReference type="EMBL" id="JANEYG010000035">
    <property type="protein sequence ID" value="KAJ8917166.1"/>
    <property type="molecule type" value="Genomic_DNA"/>
</dbReference>
<protein>
    <submittedName>
        <fullName evidence="1">Uncharacterized protein</fullName>
    </submittedName>
</protein>
<dbReference type="AlphaFoldDB" id="A0AAV8VTC3"/>
<sequence>MLPYACSYSNCFFMRNFTLTSLASPAHTPQIKGAIKYSANSSPNLLLTIRLLAAGCEAVIGSTWSVKPRSSIRLRVLAPGGPVGRIVLGPCSKITSLVGLKDFIQPPTRFEASTSVTGCLGSVFERSYSIQKAIATRNEH</sequence>
<comment type="caution">
    <text evidence="1">The sequence shown here is derived from an EMBL/GenBank/DDBJ whole genome shotgun (WGS) entry which is preliminary data.</text>
</comment>
<name>A0AAV8VTC3_9CUCU</name>
<organism evidence="1 2">
    <name type="scientific">Exocentrus adspersus</name>
    <dbReference type="NCBI Taxonomy" id="1586481"/>
    <lineage>
        <taxon>Eukaryota</taxon>
        <taxon>Metazoa</taxon>
        <taxon>Ecdysozoa</taxon>
        <taxon>Arthropoda</taxon>
        <taxon>Hexapoda</taxon>
        <taxon>Insecta</taxon>
        <taxon>Pterygota</taxon>
        <taxon>Neoptera</taxon>
        <taxon>Endopterygota</taxon>
        <taxon>Coleoptera</taxon>
        <taxon>Polyphaga</taxon>
        <taxon>Cucujiformia</taxon>
        <taxon>Chrysomeloidea</taxon>
        <taxon>Cerambycidae</taxon>
        <taxon>Lamiinae</taxon>
        <taxon>Acanthocinini</taxon>
        <taxon>Exocentrus</taxon>
    </lineage>
</organism>
<evidence type="ECO:0000313" key="2">
    <source>
        <dbReference type="Proteomes" id="UP001159042"/>
    </source>
</evidence>
<evidence type="ECO:0000313" key="1">
    <source>
        <dbReference type="EMBL" id="KAJ8917166.1"/>
    </source>
</evidence>
<reference evidence="1 2" key="1">
    <citation type="journal article" date="2023" name="Insect Mol. Biol.">
        <title>Genome sequencing provides insights into the evolution of gene families encoding plant cell wall-degrading enzymes in longhorned beetles.</title>
        <authorList>
            <person name="Shin N.R."/>
            <person name="Okamura Y."/>
            <person name="Kirsch R."/>
            <person name="Pauchet Y."/>
        </authorList>
    </citation>
    <scope>NUCLEOTIDE SEQUENCE [LARGE SCALE GENOMIC DNA]</scope>
    <source>
        <strain evidence="1">EAD_L_NR</strain>
    </source>
</reference>